<dbReference type="InterPro" id="IPR000490">
    <property type="entry name" value="Glyco_hydro_17"/>
</dbReference>
<dbReference type="FunFam" id="3.20.20.80:FF:000005">
    <property type="entry name" value="Glucan endo-1,3-beta-glucosidase 14"/>
    <property type="match status" value="1"/>
</dbReference>
<dbReference type="GO" id="GO:0042973">
    <property type="term" value="F:glucan endo-1,3-beta-D-glucosidase activity"/>
    <property type="evidence" value="ECO:0007669"/>
    <property type="project" value="UniProtKB-EC"/>
</dbReference>
<evidence type="ECO:0000256" key="3">
    <source>
        <dbReference type="ARBA" id="ARBA00012780"/>
    </source>
</evidence>
<dbReference type="EC" id="3.2.1.39" evidence="3"/>
<proteinExistence type="inferred from homology"/>
<evidence type="ECO:0000256" key="5">
    <source>
        <dbReference type="ARBA" id="ARBA00022801"/>
    </source>
</evidence>
<dbReference type="AlphaFoldDB" id="A0AAP0CM37"/>
<dbReference type="SUPFAM" id="SSF51445">
    <property type="entry name" value="(Trans)glycosidases"/>
    <property type="match status" value="1"/>
</dbReference>
<dbReference type="InterPro" id="IPR044965">
    <property type="entry name" value="Glyco_hydro_17_plant"/>
</dbReference>
<dbReference type="InterPro" id="IPR017853">
    <property type="entry name" value="GH"/>
</dbReference>
<keyword evidence="5" id="KW-0378">Hydrolase</keyword>
<gene>
    <name evidence="9" type="ORF">SSX86_023330</name>
    <name evidence="10" type="ORF">SSX86_023333</name>
</gene>
<evidence type="ECO:0000313" key="10">
    <source>
        <dbReference type="EMBL" id="KAK9058491.1"/>
    </source>
</evidence>
<keyword evidence="4 8" id="KW-0732">Signal</keyword>
<comment type="catalytic activity">
    <reaction evidence="1">
        <text>Hydrolysis of (1-&gt;3)-beta-D-glucosidic linkages in (1-&gt;3)-beta-D-glucans.</text>
        <dbReference type="EC" id="3.2.1.39"/>
    </reaction>
</comment>
<comment type="caution">
    <text evidence="10">The sequence shown here is derived from an EMBL/GenBank/DDBJ whole genome shotgun (WGS) entry which is preliminary data.</text>
</comment>
<dbReference type="Proteomes" id="UP001408789">
    <property type="component" value="Unassembled WGS sequence"/>
</dbReference>
<dbReference type="Pfam" id="PF00332">
    <property type="entry name" value="Glyco_hydro_17"/>
    <property type="match status" value="1"/>
</dbReference>
<evidence type="ECO:0000313" key="11">
    <source>
        <dbReference type="Proteomes" id="UP001408789"/>
    </source>
</evidence>
<dbReference type="GO" id="GO:0005975">
    <property type="term" value="P:carbohydrate metabolic process"/>
    <property type="evidence" value="ECO:0007669"/>
    <property type="project" value="InterPro"/>
</dbReference>
<protein>
    <recommendedName>
        <fullName evidence="3">glucan endo-1,3-beta-D-glucosidase</fullName>
        <ecNumber evidence="3">3.2.1.39</ecNumber>
    </recommendedName>
</protein>
<evidence type="ECO:0000313" key="9">
    <source>
        <dbReference type="EMBL" id="KAK9058488.1"/>
    </source>
</evidence>
<feature type="signal peptide" evidence="8">
    <location>
        <begin position="1"/>
        <end position="25"/>
    </location>
</feature>
<dbReference type="Gene3D" id="3.20.20.80">
    <property type="entry name" value="Glycosidases"/>
    <property type="match status" value="1"/>
</dbReference>
<evidence type="ECO:0000256" key="2">
    <source>
        <dbReference type="ARBA" id="ARBA00008773"/>
    </source>
</evidence>
<name>A0AAP0CM37_9ASTR</name>
<comment type="similarity">
    <text evidence="2 7">Belongs to the glycosyl hydrolase 17 family.</text>
</comment>
<evidence type="ECO:0000256" key="8">
    <source>
        <dbReference type="SAM" id="SignalP"/>
    </source>
</evidence>
<feature type="chain" id="PRO_5044711420" description="glucan endo-1,3-beta-D-glucosidase" evidence="8">
    <location>
        <begin position="26"/>
        <end position="364"/>
    </location>
</feature>
<dbReference type="EMBL" id="JBCNJP010000023">
    <property type="protein sequence ID" value="KAK9058488.1"/>
    <property type="molecule type" value="Genomic_DNA"/>
</dbReference>
<keyword evidence="11" id="KW-1185">Reference proteome</keyword>
<organism evidence="10 11">
    <name type="scientific">Deinandra increscens subsp. villosa</name>
    <dbReference type="NCBI Taxonomy" id="3103831"/>
    <lineage>
        <taxon>Eukaryota</taxon>
        <taxon>Viridiplantae</taxon>
        <taxon>Streptophyta</taxon>
        <taxon>Embryophyta</taxon>
        <taxon>Tracheophyta</taxon>
        <taxon>Spermatophyta</taxon>
        <taxon>Magnoliopsida</taxon>
        <taxon>eudicotyledons</taxon>
        <taxon>Gunneridae</taxon>
        <taxon>Pentapetalae</taxon>
        <taxon>asterids</taxon>
        <taxon>campanulids</taxon>
        <taxon>Asterales</taxon>
        <taxon>Asteraceae</taxon>
        <taxon>Asteroideae</taxon>
        <taxon>Heliantheae alliance</taxon>
        <taxon>Madieae</taxon>
        <taxon>Madiinae</taxon>
        <taxon>Deinandra</taxon>
    </lineage>
</organism>
<keyword evidence="6" id="KW-0326">Glycosidase</keyword>
<evidence type="ECO:0000256" key="1">
    <source>
        <dbReference type="ARBA" id="ARBA00000382"/>
    </source>
</evidence>
<accession>A0AAP0CM37</accession>
<evidence type="ECO:0000256" key="7">
    <source>
        <dbReference type="RuleBase" id="RU004335"/>
    </source>
</evidence>
<reference evidence="10 11" key="1">
    <citation type="submission" date="2024-04" db="EMBL/GenBank/DDBJ databases">
        <title>The reference genome of an endangered Asteraceae, Deinandra increscens subsp. villosa, native to the Central Coast of California.</title>
        <authorList>
            <person name="Guilliams M."/>
            <person name="Hasenstab-Lehman K."/>
            <person name="Meyer R."/>
            <person name="Mcevoy S."/>
        </authorList>
    </citation>
    <scope>NUCLEOTIDE SEQUENCE [LARGE SCALE GENOMIC DNA]</scope>
    <source>
        <tissue evidence="10">Leaf</tissue>
    </source>
</reference>
<dbReference type="PANTHER" id="PTHR32227">
    <property type="entry name" value="GLUCAN ENDO-1,3-BETA-GLUCOSIDASE BG1-RELATED-RELATED"/>
    <property type="match status" value="1"/>
</dbReference>
<evidence type="ECO:0000256" key="6">
    <source>
        <dbReference type="ARBA" id="ARBA00023295"/>
    </source>
</evidence>
<dbReference type="EMBL" id="JBCNJP010000023">
    <property type="protein sequence ID" value="KAK9058491.1"/>
    <property type="molecule type" value="Genomic_DNA"/>
</dbReference>
<evidence type="ECO:0000256" key="4">
    <source>
        <dbReference type="ARBA" id="ARBA00022729"/>
    </source>
</evidence>
<sequence length="364" mass="40848">MENKRFPKMALLFISFLYHIAFSAAVVSNRIGINYGRLGNNLPSPARSIELLQSMNVGRVKLYDADHEILNLLSGKNIDVAITVANDEISGIAENQHLADQWVYEHILAHYPNTRIRFVLVGHEVLSSTSTDQDMQIARDLVPAIRRVKNTLKVHGIRNIKVGTPLAMDMMERTFPPSSGSFKPEIREFMVPLLKYINGTKSFFFVDVYPYFAWFQSQVMNQSGISLDFALLRSGNETYTDPQTGLVYTNLLDQMLDSVVYAMAKLGYDDVMLAISETGWPHEGESGANRENAAEYNNNLVRKMSAVPSNGTPARPREVIPTFIFSLYDEDQKYGPATERHWGLLNPDGSPVYQVNITGKGTSD</sequence>